<evidence type="ECO:0000256" key="1">
    <source>
        <dbReference type="SAM" id="Phobius"/>
    </source>
</evidence>
<reference evidence="2 3" key="1">
    <citation type="submission" date="2019-06" db="EMBL/GenBank/DDBJ databases">
        <title>Sequencing the genomes of 1000 actinobacteria strains.</title>
        <authorList>
            <person name="Klenk H.-P."/>
        </authorList>
    </citation>
    <scope>NUCLEOTIDE SEQUENCE [LARGE SCALE GENOMIC DNA]</scope>
    <source>
        <strain evidence="2 3">DSM 18935</strain>
    </source>
</reference>
<keyword evidence="3" id="KW-1185">Reference proteome</keyword>
<dbReference type="EMBL" id="VIUW01000001">
    <property type="protein sequence ID" value="TWD16842.1"/>
    <property type="molecule type" value="Genomic_DNA"/>
</dbReference>
<keyword evidence="1" id="KW-1133">Transmembrane helix</keyword>
<feature type="transmembrane region" description="Helical" evidence="1">
    <location>
        <begin position="82"/>
        <end position="107"/>
    </location>
</feature>
<keyword evidence="1" id="KW-0472">Membrane</keyword>
<accession>A0A560WGQ5</accession>
<gene>
    <name evidence="2" type="ORF">FB557_0385</name>
</gene>
<keyword evidence="1" id="KW-0812">Transmembrane</keyword>
<evidence type="ECO:0000313" key="3">
    <source>
        <dbReference type="Proteomes" id="UP000315628"/>
    </source>
</evidence>
<feature type="transmembrane region" description="Helical" evidence="1">
    <location>
        <begin position="30"/>
        <end position="48"/>
    </location>
</feature>
<dbReference type="Proteomes" id="UP000315628">
    <property type="component" value="Unassembled WGS sequence"/>
</dbReference>
<name>A0A560WGQ5_9MICO</name>
<evidence type="ECO:0000313" key="2">
    <source>
        <dbReference type="EMBL" id="TWD16842.1"/>
    </source>
</evidence>
<sequence length="146" mass="16046">MENNTEARDSLAALDADRAALADRTRMPTWYHALVGTTAAALVLMGLVPDDWSGFVMPVAVAIWVGLMLYPPRRSGVAMSSWSAPMILLALIFLLALIIVIVIANVIATQLSAWWLIVPAVLAFGAGWWLSVTSERLTRRELTRER</sequence>
<protein>
    <submittedName>
        <fullName evidence="2">Uncharacterized protein</fullName>
    </submittedName>
</protein>
<dbReference type="RefSeq" id="WP_144855126.1">
    <property type="nucleotide sequence ID" value="NZ_BAAAYT010000002.1"/>
</dbReference>
<organism evidence="2 3">
    <name type="scientific">Marihabitans asiaticum</name>
    <dbReference type="NCBI Taxonomy" id="415218"/>
    <lineage>
        <taxon>Bacteria</taxon>
        <taxon>Bacillati</taxon>
        <taxon>Actinomycetota</taxon>
        <taxon>Actinomycetes</taxon>
        <taxon>Micrococcales</taxon>
        <taxon>Intrasporangiaceae</taxon>
        <taxon>Marihabitans</taxon>
    </lineage>
</organism>
<comment type="caution">
    <text evidence="2">The sequence shown here is derived from an EMBL/GenBank/DDBJ whole genome shotgun (WGS) entry which is preliminary data.</text>
</comment>
<dbReference type="AlphaFoldDB" id="A0A560WGQ5"/>
<feature type="transmembrane region" description="Helical" evidence="1">
    <location>
        <begin position="54"/>
        <end position="70"/>
    </location>
</feature>
<feature type="transmembrane region" description="Helical" evidence="1">
    <location>
        <begin position="113"/>
        <end position="132"/>
    </location>
</feature>
<proteinExistence type="predicted"/>